<dbReference type="Proteomes" id="UP000568380">
    <property type="component" value="Unassembled WGS sequence"/>
</dbReference>
<evidence type="ECO:0000313" key="4">
    <source>
        <dbReference type="Proteomes" id="UP000568380"/>
    </source>
</evidence>
<keyword evidence="4" id="KW-1185">Reference proteome</keyword>
<gene>
    <name evidence="3" type="ORF">HNR40_000589</name>
</gene>
<organism evidence="3 4">
    <name type="scientific">Nonomuraea endophytica</name>
    <dbReference type="NCBI Taxonomy" id="714136"/>
    <lineage>
        <taxon>Bacteria</taxon>
        <taxon>Bacillati</taxon>
        <taxon>Actinomycetota</taxon>
        <taxon>Actinomycetes</taxon>
        <taxon>Streptosporangiales</taxon>
        <taxon>Streptosporangiaceae</taxon>
        <taxon>Nonomuraea</taxon>
    </lineage>
</organism>
<reference evidence="3 4" key="1">
    <citation type="submission" date="2020-08" db="EMBL/GenBank/DDBJ databases">
        <title>Genomic Encyclopedia of Type Strains, Phase IV (KMG-IV): sequencing the most valuable type-strain genomes for metagenomic binning, comparative biology and taxonomic classification.</title>
        <authorList>
            <person name="Goeker M."/>
        </authorList>
    </citation>
    <scope>NUCLEOTIDE SEQUENCE [LARGE SCALE GENOMIC DNA]</scope>
    <source>
        <strain evidence="3 4">DSM 45385</strain>
    </source>
</reference>
<dbReference type="RefSeq" id="WP_246508314.1">
    <property type="nucleotide sequence ID" value="NZ_JACHIN010000001.1"/>
</dbReference>
<name>A0A7W8ED93_9ACTN</name>
<feature type="region of interest" description="Disordered" evidence="1">
    <location>
        <begin position="258"/>
        <end position="281"/>
    </location>
</feature>
<evidence type="ECO:0000256" key="1">
    <source>
        <dbReference type="SAM" id="MobiDB-lite"/>
    </source>
</evidence>
<proteinExistence type="predicted"/>
<sequence>MVKRRFSLAAAAAAAALVVAGVAGCGSTAQPIQVNLAASEVLTQAAQKTEQVSSYTVDAVVNATDPNGQSGKLQGRMLYQGKPTLAIDLTVDTAGFGDRELPGGARAVLQGDVVYVKVDALNKLVGATKPWIKVSLSEADSRGEVQQYLAQVQQFDLAAVTKMVTASKDVKQVGTESVNGVDTTHFSGTFPVEAAVLLLPADEQQRAKENLAELKDVKFDIWVDGQGLPAKLQLNGEKQGGKLDATLFFKGFNQPVNIETPPADQVGEMPSNVPQPSPSNS</sequence>
<protein>
    <recommendedName>
        <fullName evidence="5">LppX_LprAFG lipoprotein</fullName>
    </recommendedName>
</protein>
<evidence type="ECO:0000313" key="3">
    <source>
        <dbReference type="EMBL" id="MBB5075143.1"/>
    </source>
</evidence>
<feature type="signal peptide" evidence="2">
    <location>
        <begin position="1"/>
        <end position="25"/>
    </location>
</feature>
<dbReference type="Gene3D" id="2.50.20.20">
    <property type="match status" value="1"/>
</dbReference>
<accession>A0A7W8ED93</accession>
<dbReference type="EMBL" id="JACHIN010000001">
    <property type="protein sequence ID" value="MBB5075143.1"/>
    <property type="molecule type" value="Genomic_DNA"/>
</dbReference>
<dbReference type="SUPFAM" id="SSF89392">
    <property type="entry name" value="Prokaryotic lipoproteins and lipoprotein localization factors"/>
    <property type="match status" value="1"/>
</dbReference>
<comment type="caution">
    <text evidence="3">The sequence shown here is derived from an EMBL/GenBank/DDBJ whole genome shotgun (WGS) entry which is preliminary data.</text>
</comment>
<feature type="chain" id="PRO_5039586268" description="LppX_LprAFG lipoprotein" evidence="2">
    <location>
        <begin position="26"/>
        <end position="281"/>
    </location>
</feature>
<dbReference type="InterPro" id="IPR029046">
    <property type="entry name" value="LolA/LolB/LppX"/>
</dbReference>
<evidence type="ECO:0000256" key="2">
    <source>
        <dbReference type="SAM" id="SignalP"/>
    </source>
</evidence>
<evidence type="ECO:0008006" key="5">
    <source>
        <dbReference type="Google" id="ProtNLM"/>
    </source>
</evidence>
<dbReference type="PROSITE" id="PS51257">
    <property type="entry name" value="PROKAR_LIPOPROTEIN"/>
    <property type="match status" value="1"/>
</dbReference>
<dbReference type="AlphaFoldDB" id="A0A7W8ED93"/>
<keyword evidence="2" id="KW-0732">Signal</keyword>